<evidence type="ECO:0000313" key="1">
    <source>
        <dbReference type="EMBL" id="HJC73218.1"/>
    </source>
</evidence>
<reference evidence="1" key="1">
    <citation type="journal article" date="2021" name="PeerJ">
        <title>Extensive microbial diversity within the chicken gut microbiome revealed by metagenomics and culture.</title>
        <authorList>
            <person name="Gilroy R."/>
            <person name="Ravi A."/>
            <person name="Getino M."/>
            <person name="Pursley I."/>
            <person name="Horton D.L."/>
            <person name="Alikhan N.F."/>
            <person name="Baker D."/>
            <person name="Gharbi K."/>
            <person name="Hall N."/>
            <person name="Watson M."/>
            <person name="Adriaenssens E.M."/>
            <person name="Foster-Nyarko E."/>
            <person name="Jarju S."/>
            <person name="Secka A."/>
            <person name="Antonio M."/>
            <person name="Oren A."/>
            <person name="Chaudhuri R.R."/>
            <person name="La Ragione R."/>
            <person name="Hildebrand F."/>
            <person name="Pallen M.J."/>
        </authorList>
    </citation>
    <scope>NUCLEOTIDE SEQUENCE</scope>
    <source>
        <strain evidence="1">5933</strain>
    </source>
</reference>
<reference evidence="1" key="2">
    <citation type="submission" date="2021-04" db="EMBL/GenBank/DDBJ databases">
        <authorList>
            <person name="Gilroy R."/>
        </authorList>
    </citation>
    <scope>NUCLEOTIDE SEQUENCE</scope>
    <source>
        <strain evidence="1">5933</strain>
    </source>
</reference>
<name>A0A9D2Q5D0_9FIRM</name>
<organism evidence="1 2">
    <name type="scientific">Candidatus Ruthenibacterium merdavium</name>
    <dbReference type="NCBI Taxonomy" id="2838752"/>
    <lineage>
        <taxon>Bacteria</taxon>
        <taxon>Bacillati</taxon>
        <taxon>Bacillota</taxon>
        <taxon>Clostridia</taxon>
        <taxon>Eubacteriales</taxon>
        <taxon>Oscillospiraceae</taxon>
        <taxon>Ruthenibacterium</taxon>
    </lineage>
</organism>
<evidence type="ECO:0008006" key="3">
    <source>
        <dbReference type="Google" id="ProtNLM"/>
    </source>
</evidence>
<dbReference type="AlphaFoldDB" id="A0A9D2Q5D0"/>
<comment type="caution">
    <text evidence="1">The sequence shown here is derived from an EMBL/GenBank/DDBJ whole genome shotgun (WGS) entry which is preliminary data.</text>
</comment>
<accession>A0A9D2Q5D0</accession>
<dbReference type="EMBL" id="DWWA01000053">
    <property type="protein sequence ID" value="HJC73218.1"/>
    <property type="molecule type" value="Genomic_DNA"/>
</dbReference>
<evidence type="ECO:0000313" key="2">
    <source>
        <dbReference type="Proteomes" id="UP000823918"/>
    </source>
</evidence>
<proteinExistence type="predicted"/>
<protein>
    <recommendedName>
        <fullName evidence="3">Phage tail protein</fullName>
    </recommendedName>
</protein>
<dbReference type="Proteomes" id="UP000823918">
    <property type="component" value="Unassembled WGS sequence"/>
</dbReference>
<gene>
    <name evidence="1" type="ORF">H9698_10575</name>
</gene>
<sequence>MQPDFYVDTHMSSEYSCRLLSSWSAEDAAFSPTFQQGKNATAFTALRGSVGLKTLTLPLHFFGKTAAEAVEQKSRFLAVLLNGIHALQMPDGFLYRAALESFGKAEAITPDGTILSCEFTLQGQRCRHLQTHTLPAGGGTLYIEGTHPSMDCRLTVRVSKAASSYNMAGTLWQNVSAGDVLVLDGLNKLMTKNGANAVLANNATGWPKLHPGANVLSAPDALTVEYYPVFL</sequence>